<feature type="compositionally biased region" description="Low complexity" evidence="3">
    <location>
        <begin position="1376"/>
        <end position="1403"/>
    </location>
</feature>
<evidence type="ECO:0000259" key="4">
    <source>
        <dbReference type="SMART" id="SM00225"/>
    </source>
</evidence>
<evidence type="ECO:0000256" key="2">
    <source>
        <dbReference type="ARBA" id="ARBA00022737"/>
    </source>
</evidence>
<dbReference type="Gene3D" id="3.30.710.10">
    <property type="entry name" value="Potassium Channel Kv1.1, Chain A"/>
    <property type="match status" value="1"/>
</dbReference>
<name>A0A9P7ZY87_MORAP</name>
<feature type="compositionally biased region" description="Low complexity" evidence="3">
    <location>
        <begin position="714"/>
        <end position="748"/>
    </location>
</feature>
<feature type="compositionally biased region" description="Basic and acidic residues" evidence="3">
    <location>
        <begin position="839"/>
        <end position="862"/>
    </location>
</feature>
<reference evidence="5" key="1">
    <citation type="submission" date="2021-07" db="EMBL/GenBank/DDBJ databases">
        <title>Draft genome of Mortierella alpina, strain LL118, isolated from an aspen leaf litter sample.</title>
        <authorList>
            <person name="Yang S."/>
            <person name="Vinatzer B.A."/>
        </authorList>
    </citation>
    <scope>NUCLEOTIDE SEQUENCE</scope>
    <source>
        <strain evidence="5">LL118</strain>
    </source>
</reference>
<dbReference type="EMBL" id="JAIFTL010000483">
    <property type="protein sequence ID" value="KAG9319350.1"/>
    <property type="molecule type" value="Genomic_DNA"/>
</dbReference>
<dbReference type="SMART" id="SM00225">
    <property type="entry name" value="BTB"/>
    <property type="match status" value="1"/>
</dbReference>
<protein>
    <recommendedName>
        <fullName evidence="4">BTB domain-containing protein</fullName>
    </recommendedName>
</protein>
<feature type="region of interest" description="Disordered" evidence="3">
    <location>
        <begin position="1"/>
        <end position="48"/>
    </location>
</feature>
<feature type="compositionally biased region" description="Low complexity" evidence="3">
    <location>
        <begin position="27"/>
        <end position="48"/>
    </location>
</feature>
<feature type="compositionally biased region" description="Polar residues" evidence="3">
    <location>
        <begin position="427"/>
        <end position="458"/>
    </location>
</feature>
<evidence type="ECO:0000313" key="6">
    <source>
        <dbReference type="Proteomes" id="UP000717515"/>
    </source>
</evidence>
<accession>A0A9P7ZY87</accession>
<feature type="compositionally biased region" description="Basic and acidic residues" evidence="3">
    <location>
        <begin position="790"/>
        <end position="818"/>
    </location>
</feature>
<dbReference type="Proteomes" id="UP000717515">
    <property type="component" value="Unassembled WGS sequence"/>
</dbReference>
<dbReference type="SUPFAM" id="SSF54695">
    <property type="entry name" value="POZ domain"/>
    <property type="match status" value="1"/>
</dbReference>
<feature type="region of interest" description="Disordered" evidence="3">
    <location>
        <begin position="264"/>
        <end position="287"/>
    </location>
</feature>
<dbReference type="SUPFAM" id="SSF117281">
    <property type="entry name" value="Kelch motif"/>
    <property type="match status" value="1"/>
</dbReference>
<dbReference type="GO" id="GO:0005739">
    <property type="term" value="C:mitochondrion"/>
    <property type="evidence" value="ECO:0007669"/>
    <property type="project" value="TreeGrafter"/>
</dbReference>
<proteinExistence type="predicted"/>
<evidence type="ECO:0000313" key="5">
    <source>
        <dbReference type="EMBL" id="KAG9319350.1"/>
    </source>
</evidence>
<dbReference type="InterPro" id="IPR011333">
    <property type="entry name" value="SKP1/BTB/POZ_sf"/>
</dbReference>
<organism evidence="5 6">
    <name type="scientific">Mortierella alpina</name>
    <name type="common">Oleaginous fungus</name>
    <name type="synonym">Mortierella renispora</name>
    <dbReference type="NCBI Taxonomy" id="64518"/>
    <lineage>
        <taxon>Eukaryota</taxon>
        <taxon>Fungi</taxon>
        <taxon>Fungi incertae sedis</taxon>
        <taxon>Mucoromycota</taxon>
        <taxon>Mortierellomycotina</taxon>
        <taxon>Mortierellomycetes</taxon>
        <taxon>Mortierellales</taxon>
        <taxon>Mortierellaceae</taxon>
        <taxon>Mortierella</taxon>
    </lineage>
</organism>
<dbReference type="GO" id="GO:0005829">
    <property type="term" value="C:cytosol"/>
    <property type="evidence" value="ECO:0007669"/>
    <property type="project" value="TreeGrafter"/>
</dbReference>
<evidence type="ECO:0000256" key="1">
    <source>
        <dbReference type="ARBA" id="ARBA00022441"/>
    </source>
</evidence>
<feature type="domain" description="BTB" evidence="4">
    <location>
        <begin position="1129"/>
        <end position="1293"/>
    </location>
</feature>
<sequence length="1446" mass="155161">MAASAPEVAGGALTGEQPHPGGAHSPALSASSSSSSLSSDTATTTTTTTTATTATTATLTSIASIATHSSASSSSSQLAADSTLASTLDSFPKPATSLPPSKPASAAATPRRILTPASPHRRNQSQDHVTFSKLPASPSALATSFANKPDLRISPLSPMARSSSMPVAGLAGVAGHGTSTVTVSSIPGTAASAERETYTLSDRTSTVVQTTGQIPPPLIGSTSIIHKKRLYLFGGRPVGGHPTNDLYVLNLESQVWSLIDQEDQHLQAQAEEEHQNSGRGSEQARQHPLSPFIQRFPEQCVIHDTCTTVTMATPTIPTPRYHHSAVLVIAPPIIDVDGSLTGWGDEDAAHMVIFGGRTLAGHDRDTDRSGRVGEKSDLHGTELLNDTHILDLNTLRWIPSGLSLCLGQSKAGESPEKTLAPGAVPVQEQQQHPGTKPTASVVSAASIQPSGPPSNSSEEACAPSGPIPWTQHQQNPFQYHTPHPRYGHVASLTGDHMMIIGGQGRDGDWVQEISVLDLGRRVWLSGGEYHGQCSRCLTTVAGAEERPMARRRRRYLERVAAEQAQEVGSPSAFKSSLDSTPTSPNNFRGLETPSPAASATMLPALLNPRKNSWHRGEGHPFDLPSLMPDHRQRFKSDSGLLTTMVQDDNIWVPDAKLQENLDLVKTHGLLGLGMDPETSKAMAKSTGAPVTVQDAVARVRKPSLGTPSSLTMTQSTASSTISSSSSGSEKSRQRSQSQMSLPLQSPSSIKSGRTASKSPSLPVTHAVPPKFFTKSTGSMFDLDDLATTIARERKPGSAKSREASTTRSRSSRDKDHALRRSNSNTASIGSSHRSSGFAEETKRPRSYRGQETDRRSEKRRSLDSAMETADPPVVILDGKEPSLSKPSRVPEALCQPLYVFSSHPEPADKPRHEFMKIQPSKGCCKPDRTKAEYDIKPEWTALDASSGSAGGSEGLIPPRMLFPVGQVVDHYFLLSGASLEDLTPAAVGAGAPPPLMPWDVAGSTLATALRRRHSYSVWMHHLHNHQWTQLELSKNLSHGEWNQSVLDRENNTLYILGQRDKGISPMVPTGLTPDDLTNLNSSDHATASFGDMIKVDLEGFEICPAVDEASIGPGGVKIGLEMLRDGVGADVVLVSSADGGRVRVNSGIVGQRWGYFQTLMQERARIRSMEAKERLSKLKSSEEKAGGSETADSGRDSSDHGASAIEPKAPKGSKHSRSDTTSKQWYLGDQPAEIVVRETTPILVGFLQYIYTNDLATPHQLKLKTLQGLLLLAHFYDLTRLQQLVRRALYQQLNASNAPAICEVAVLTHEFGLQTRALRTLLQSARLAQLRQQGEAAEAKRRLEFAMSRLEEIEEDRKRKASMHANSIMMQQQQQIQQGLMSPGGSTTRTGGGNSTLTTGNSNVLGRLASTASPNPASQNSTPGLSTIGRFFRHREESVESIGPVL</sequence>
<feature type="compositionally biased region" description="Polar residues" evidence="3">
    <location>
        <begin position="820"/>
        <end position="834"/>
    </location>
</feature>
<feature type="compositionally biased region" description="Polar residues" evidence="3">
    <location>
        <begin position="1410"/>
        <end position="1425"/>
    </location>
</feature>
<feature type="region of interest" description="Disordered" evidence="3">
    <location>
        <begin position="91"/>
        <end position="110"/>
    </location>
</feature>
<feature type="compositionally biased region" description="Basic and acidic residues" evidence="3">
    <location>
        <begin position="1174"/>
        <end position="1199"/>
    </location>
</feature>
<dbReference type="PANTHER" id="PTHR43503:SF2">
    <property type="entry name" value="NEGATIVE REGULATOR OF SPORULATION MDS3-RELATED"/>
    <property type="match status" value="1"/>
</dbReference>
<feature type="region of interest" description="Disordered" evidence="3">
    <location>
        <begin position="561"/>
        <end position="587"/>
    </location>
</feature>
<feature type="region of interest" description="Disordered" evidence="3">
    <location>
        <begin position="1376"/>
        <end position="1426"/>
    </location>
</feature>
<feature type="region of interest" description="Disordered" evidence="3">
    <location>
        <begin position="424"/>
        <end position="475"/>
    </location>
</feature>
<evidence type="ECO:0000256" key="3">
    <source>
        <dbReference type="SAM" id="MobiDB-lite"/>
    </source>
</evidence>
<feature type="region of interest" description="Disordered" evidence="3">
    <location>
        <begin position="698"/>
        <end position="887"/>
    </location>
</feature>
<dbReference type="InterPro" id="IPR000210">
    <property type="entry name" value="BTB/POZ_dom"/>
</dbReference>
<dbReference type="PANTHER" id="PTHR43503">
    <property type="entry name" value="MCG48959-RELATED"/>
    <property type="match status" value="1"/>
</dbReference>
<keyword evidence="1" id="KW-0880">Kelch repeat</keyword>
<comment type="caution">
    <text evidence="5">The sequence shown here is derived from an EMBL/GenBank/DDBJ whole genome shotgun (WGS) entry which is preliminary data.</text>
</comment>
<gene>
    <name evidence="5" type="ORF">KVV02_002440</name>
</gene>
<keyword evidence="2" id="KW-0677">Repeat</keyword>
<feature type="compositionally biased region" description="Polar residues" evidence="3">
    <location>
        <begin position="566"/>
        <end position="586"/>
    </location>
</feature>
<dbReference type="InterPro" id="IPR015915">
    <property type="entry name" value="Kelch-typ_b-propeller"/>
</dbReference>
<dbReference type="Gene3D" id="2.120.10.80">
    <property type="entry name" value="Kelch-type beta propeller"/>
    <property type="match status" value="3"/>
</dbReference>
<feature type="compositionally biased region" description="Polar residues" evidence="3">
    <location>
        <begin position="749"/>
        <end position="761"/>
    </location>
</feature>
<feature type="region of interest" description="Disordered" evidence="3">
    <location>
        <begin position="1174"/>
        <end position="1223"/>
    </location>
</feature>
<dbReference type="GO" id="GO:0045454">
    <property type="term" value="P:cell redox homeostasis"/>
    <property type="evidence" value="ECO:0007669"/>
    <property type="project" value="TreeGrafter"/>
</dbReference>